<name>A0A0F9GVI3_9ZZZZ</name>
<accession>A0A0F9GVI3</accession>
<protein>
    <recommendedName>
        <fullName evidence="2">DUF1643 domain-containing protein</fullName>
    </recommendedName>
</protein>
<proteinExistence type="predicted"/>
<dbReference type="InterPro" id="IPR012441">
    <property type="entry name" value="DUF1643"/>
</dbReference>
<dbReference type="Pfam" id="PF07799">
    <property type="entry name" value="DUF1643"/>
    <property type="match status" value="1"/>
</dbReference>
<organism evidence="1">
    <name type="scientific">marine sediment metagenome</name>
    <dbReference type="NCBI Taxonomy" id="412755"/>
    <lineage>
        <taxon>unclassified sequences</taxon>
        <taxon>metagenomes</taxon>
        <taxon>ecological metagenomes</taxon>
    </lineage>
</organism>
<gene>
    <name evidence="1" type="ORF">LCGC14_2137940</name>
</gene>
<reference evidence="1" key="1">
    <citation type="journal article" date="2015" name="Nature">
        <title>Complex archaea that bridge the gap between prokaryotes and eukaryotes.</title>
        <authorList>
            <person name="Spang A."/>
            <person name="Saw J.H."/>
            <person name="Jorgensen S.L."/>
            <person name="Zaremba-Niedzwiedzka K."/>
            <person name="Martijn J."/>
            <person name="Lind A.E."/>
            <person name="van Eijk R."/>
            <person name="Schleper C."/>
            <person name="Guy L."/>
            <person name="Ettema T.J."/>
        </authorList>
    </citation>
    <scope>NUCLEOTIDE SEQUENCE</scope>
</reference>
<sequence>MDRSAIFSDNRKYRYTLWRIWDTKLGYAMFIGLNPSTADETEDDPTIRRCIGFAKAWGYGALCMTNLFAYRATKPKDMQIADYPIGSENDHFLKSVATLASIVIAAWGINGSFLQRDQEVISLVPNKHVLRITKNGHPAHPLYLPKNITPVKWEQALKGE</sequence>
<comment type="caution">
    <text evidence="1">The sequence shown here is derived from an EMBL/GenBank/DDBJ whole genome shotgun (WGS) entry which is preliminary data.</text>
</comment>
<evidence type="ECO:0008006" key="2">
    <source>
        <dbReference type="Google" id="ProtNLM"/>
    </source>
</evidence>
<dbReference type="AlphaFoldDB" id="A0A0F9GVI3"/>
<evidence type="ECO:0000313" key="1">
    <source>
        <dbReference type="EMBL" id="KKL67142.1"/>
    </source>
</evidence>
<dbReference type="EMBL" id="LAZR01026970">
    <property type="protein sequence ID" value="KKL67142.1"/>
    <property type="molecule type" value="Genomic_DNA"/>
</dbReference>